<dbReference type="GO" id="GO:0008270">
    <property type="term" value="F:zinc ion binding"/>
    <property type="evidence" value="ECO:0007669"/>
    <property type="project" value="InterPro"/>
</dbReference>
<dbReference type="EMBL" id="JAQHRD010000004">
    <property type="protein sequence ID" value="KAJ6441441.1"/>
    <property type="molecule type" value="Genomic_DNA"/>
</dbReference>
<evidence type="ECO:0000313" key="5">
    <source>
        <dbReference type="EMBL" id="KAJ6441441.1"/>
    </source>
</evidence>
<dbReference type="InterPro" id="IPR036864">
    <property type="entry name" value="Zn2-C6_fun-type_DNA-bd_sf"/>
</dbReference>
<dbReference type="CDD" id="cd00067">
    <property type="entry name" value="GAL4"/>
    <property type="match status" value="1"/>
</dbReference>
<dbReference type="SUPFAM" id="SSF57701">
    <property type="entry name" value="Zn2/Cys6 DNA-binding domain"/>
    <property type="match status" value="1"/>
</dbReference>
<feature type="compositionally biased region" description="Low complexity" evidence="3">
    <location>
        <begin position="67"/>
        <end position="82"/>
    </location>
</feature>
<dbReference type="GO" id="GO:0006351">
    <property type="term" value="P:DNA-templated transcription"/>
    <property type="evidence" value="ECO:0007669"/>
    <property type="project" value="InterPro"/>
</dbReference>
<sequence length="686" mass="75415">MRKYMSKRQRPCDFCRARKTACRIDGAPPCRTCQLHRHECTFVESTRPRKRPLIEGRPGSDGGAGEGSTAAAETATSTIIEAPDLSPTSDDYDSLRPHSPRAAAYAMPAATLDAAAAGDSAFPSMSLQFLQDLGMNSPDYNFMFRTPRSPASNMSIAEDGTSQIVNAASLQHMASATTPLPLLDGQPDTNPEALGLTGDMDPYVLQRYRTDDNGVFKFKQLAIYSVQEQPFPVQFLLSHPSLFARSQEQAGHATPGDAYLRTQLEQLVPAAMGKRLISLWTKFAAAQYPIFSAAMPPNPETSPTHLLAAVYAVAVPFAMHDDKLCIDLAYDAFPYSTLSQVLNTALATDLHSPSLETVQTLLLLVLRPPSNPLVSDASHRWNLMGNLVTVAVNVGLHLDPASWGLPAAGVSLRRRLSFIIFSIDRLLAAGLGKPPLINPDNWLVTKLCPSDQLDSDLYDADWAQLLKLSSLTAHVDKALASLYSLRLLQSAAQSPDLSDIAMSLARDLDDTYHDNRHHDDPPHRQPMQMSVAICDLAFHFTNVIVHRAAMRPFQDRMDIDAPNRATLEQSVRESMATCTQGFHTFIKDLRAEDVNGVWPPWAQAAISSLCFAQLGMVVSASTFDDALDWIRRLQSTRKDLRLKAKSFPVFLLGLLRIDSIFWRGVDNVLRLSPHVSRAFASLDDAP</sequence>
<protein>
    <submittedName>
        <fullName evidence="5">Transcriptional regulatory protein C25B8.11</fullName>
    </submittedName>
</protein>
<organism evidence="5 6">
    <name type="scientific">Purpureocillium lavendulum</name>
    <dbReference type="NCBI Taxonomy" id="1247861"/>
    <lineage>
        <taxon>Eukaryota</taxon>
        <taxon>Fungi</taxon>
        <taxon>Dikarya</taxon>
        <taxon>Ascomycota</taxon>
        <taxon>Pezizomycotina</taxon>
        <taxon>Sordariomycetes</taxon>
        <taxon>Hypocreomycetidae</taxon>
        <taxon>Hypocreales</taxon>
        <taxon>Ophiocordycipitaceae</taxon>
        <taxon>Purpureocillium</taxon>
    </lineage>
</organism>
<dbReference type="GO" id="GO:0000981">
    <property type="term" value="F:DNA-binding transcription factor activity, RNA polymerase II-specific"/>
    <property type="evidence" value="ECO:0007669"/>
    <property type="project" value="InterPro"/>
</dbReference>
<dbReference type="PROSITE" id="PS50048">
    <property type="entry name" value="ZN2_CY6_FUNGAL_2"/>
    <property type="match status" value="1"/>
</dbReference>
<keyword evidence="1" id="KW-0479">Metal-binding</keyword>
<evidence type="ECO:0000259" key="4">
    <source>
        <dbReference type="PROSITE" id="PS50048"/>
    </source>
</evidence>
<dbReference type="PROSITE" id="PS00463">
    <property type="entry name" value="ZN2_CY6_FUNGAL_1"/>
    <property type="match status" value="1"/>
</dbReference>
<dbReference type="PANTHER" id="PTHR31668">
    <property type="entry name" value="GLUCOSE TRANSPORT TRANSCRIPTION REGULATOR RGT1-RELATED-RELATED"/>
    <property type="match status" value="1"/>
</dbReference>
<dbReference type="PANTHER" id="PTHR31668:SF4">
    <property type="entry name" value="TRANSCRIPTIONAL ACTIVATOR PROTEIN DAL81"/>
    <property type="match status" value="1"/>
</dbReference>
<dbReference type="InterPro" id="IPR007219">
    <property type="entry name" value="XnlR_reg_dom"/>
</dbReference>
<dbReference type="InterPro" id="IPR050797">
    <property type="entry name" value="Carb_Metab_Trans_Reg"/>
</dbReference>
<comment type="caution">
    <text evidence="5">The sequence shown here is derived from an EMBL/GenBank/DDBJ whole genome shotgun (WGS) entry which is preliminary data.</text>
</comment>
<dbReference type="GO" id="GO:0001080">
    <property type="term" value="P:nitrogen catabolite activation of transcription from RNA polymerase II promoter"/>
    <property type="evidence" value="ECO:0007669"/>
    <property type="project" value="TreeGrafter"/>
</dbReference>
<dbReference type="GO" id="GO:0005634">
    <property type="term" value="C:nucleus"/>
    <property type="evidence" value="ECO:0007669"/>
    <property type="project" value="TreeGrafter"/>
</dbReference>
<evidence type="ECO:0000256" key="1">
    <source>
        <dbReference type="ARBA" id="ARBA00022723"/>
    </source>
</evidence>
<dbReference type="CDD" id="cd12148">
    <property type="entry name" value="fungal_TF_MHR"/>
    <property type="match status" value="1"/>
</dbReference>
<dbReference type="Gene3D" id="4.10.240.10">
    <property type="entry name" value="Zn(2)-C6 fungal-type DNA-binding domain"/>
    <property type="match status" value="1"/>
</dbReference>
<accession>A0AB34FRX7</accession>
<evidence type="ECO:0000313" key="6">
    <source>
        <dbReference type="Proteomes" id="UP001163105"/>
    </source>
</evidence>
<dbReference type="SMART" id="SM00066">
    <property type="entry name" value="GAL4"/>
    <property type="match status" value="1"/>
</dbReference>
<proteinExistence type="predicted"/>
<keyword evidence="2" id="KW-0539">Nucleus</keyword>
<reference evidence="5" key="1">
    <citation type="submission" date="2023-01" db="EMBL/GenBank/DDBJ databases">
        <title>The growth and conidiation of Purpureocillium lavendulum are regulated by nitrogen source and histone H3K14 acetylation.</title>
        <authorList>
            <person name="Tang P."/>
            <person name="Han J."/>
            <person name="Zhang C."/>
            <person name="Tang P."/>
            <person name="Qi F."/>
            <person name="Zhang K."/>
            <person name="Liang L."/>
        </authorList>
    </citation>
    <scope>NUCLEOTIDE SEQUENCE</scope>
    <source>
        <strain evidence="5">YMF1.00683</strain>
    </source>
</reference>
<dbReference type="GO" id="GO:0003677">
    <property type="term" value="F:DNA binding"/>
    <property type="evidence" value="ECO:0007669"/>
    <property type="project" value="InterPro"/>
</dbReference>
<evidence type="ECO:0000256" key="2">
    <source>
        <dbReference type="ARBA" id="ARBA00023242"/>
    </source>
</evidence>
<dbReference type="Pfam" id="PF04082">
    <property type="entry name" value="Fungal_trans"/>
    <property type="match status" value="1"/>
</dbReference>
<dbReference type="AlphaFoldDB" id="A0AB34FRX7"/>
<gene>
    <name evidence="5" type="ORF">O9K51_04991</name>
</gene>
<name>A0AB34FRX7_9HYPO</name>
<feature type="region of interest" description="Disordered" evidence="3">
    <location>
        <begin position="45"/>
        <end position="97"/>
    </location>
</feature>
<dbReference type="InterPro" id="IPR001138">
    <property type="entry name" value="Zn2Cys6_DnaBD"/>
</dbReference>
<dbReference type="Proteomes" id="UP001163105">
    <property type="component" value="Unassembled WGS sequence"/>
</dbReference>
<evidence type="ECO:0000256" key="3">
    <source>
        <dbReference type="SAM" id="MobiDB-lite"/>
    </source>
</evidence>
<keyword evidence="6" id="KW-1185">Reference proteome</keyword>
<feature type="domain" description="Zn(2)-C6 fungal-type" evidence="4">
    <location>
        <begin position="11"/>
        <end position="42"/>
    </location>
</feature>